<dbReference type="InterPro" id="IPR000160">
    <property type="entry name" value="GGDEF_dom"/>
</dbReference>
<dbReference type="Pfam" id="PF05231">
    <property type="entry name" value="MASE1"/>
    <property type="match status" value="1"/>
</dbReference>
<protein>
    <recommendedName>
        <fullName evidence="4">diguanylate cyclase</fullName>
        <ecNumber evidence="4">2.7.7.65</ecNumber>
    </recommendedName>
</protein>
<comment type="subcellular location">
    <subcellularLocation>
        <location evidence="2">Cell inner membrane</location>
    </subcellularLocation>
    <subcellularLocation>
        <location evidence="3">Cell membrane</location>
        <topology evidence="3">Multi-pass membrane protein</topology>
    </subcellularLocation>
</comment>
<keyword evidence="8" id="KW-0472">Membrane</keyword>
<feature type="domain" description="GGDEF" evidence="10">
    <location>
        <begin position="341"/>
        <end position="474"/>
    </location>
</feature>
<name>A0A653BB89_ECTOL</name>
<dbReference type="GO" id="GO:0052621">
    <property type="term" value="F:diguanylate cyclase activity"/>
    <property type="evidence" value="ECO:0007669"/>
    <property type="project" value="UniProtKB-EC"/>
</dbReference>
<dbReference type="SUPFAM" id="SSF55073">
    <property type="entry name" value="Nucleotide cyclase"/>
    <property type="match status" value="1"/>
</dbReference>
<sequence length="489" mass="52195">MSSSATSPPDARHCAAGVAALVCLLVLGACLLGILTRPIGHLAALWPANAVLLGALVRFPRLARPAGWCGALCAYLLADLLAGSSLQQTLLLSAGNLSGVVVGFLLLRRLHAGHRSLRTPASVPYLVLAIVAAAAASGCFGAITDPLLYGGKPMGGWVFWFMTELVNYMLFLPVMLTLPACRAVRAERRRRPLWTAEQARKLLPLLGLLVSAALCLLIGGPGVVAFPVPALLWCALSYRLFSTALLTFLASGWVLVSIALNGLSLAPLDVNSRPVLLSLRLGVSLIALAPLTVASVMSARNELLQRMRYLASHDQLSSLLNRWAFREQASEQLSLLAQQQRPLALLMLDIDHFKRINDNHGHAAGDQVLKAFANLAGSGLRKDELLARIGGEEFALLLPGCDLEQAREIAERIRQRFGDTQVQLDTQTISCTLSIGAVVAWPPFGDLDGLLLAADRMLYQAKALGRNRCEITFLGGAAEPGAEPPGSPL</sequence>
<comment type="cofactor">
    <cofactor evidence="1">
        <name>Mg(2+)</name>
        <dbReference type="ChEBI" id="CHEBI:18420"/>
    </cofactor>
</comment>
<dbReference type="InterPro" id="IPR050469">
    <property type="entry name" value="Diguanylate_Cyclase"/>
</dbReference>
<keyword evidence="6" id="KW-0812">Transmembrane</keyword>
<reference evidence="11" key="1">
    <citation type="submission" date="2018-11" db="EMBL/GenBank/DDBJ databases">
        <authorList>
            <consortium name="Genoscope - CEA"/>
            <person name="William W."/>
        </authorList>
    </citation>
    <scope>NUCLEOTIDE SEQUENCE [LARGE SCALE GENOMIC DNA]</scope>
    <source>
        <strain evidence="11">T9AD</strain>
    </source>
</reference>
<keyword evidence="7" id="KW-1133">Transmembrane helix</keyword>
<proteinExistence type="predicted"/>
<dbReference type="AlphaFoldDB" id="A0A653BB89"/>
<dbReference type="PANTHER" id="PTHR45138:SF9">
    <property type="entry name" value="DIGUANYLATE CYCLASE DGCM-RELATED"/>
    <property type="match status" value="1"/>
</dbReference>
<evidence type="ECO:0000256" key="6">
    <source>
        <dbReference type="ARBA" id="ARBA00022692"/>
    </source>
</evidence>
<dbReference type="PROSITE" id="PS50887">
    <property type="entry name" value="GGDEF"/>
    <property type="match status" value="1"/>
</dbReference>
<dbReference type="CDD" id="cd01949">
    <property type="entry name" value="GGDEF"/>
    <property type="match status" value="1"/>
</dbReference>
<dbReference type="InterPro" id="IPR007895">
    <property type="entry name" value="MASE1"/>
</dbReference>
<evidence type="ECO:0000256" key="3">
    <source>
        <dbReference type="ARBA" id="ARBA00004651"/>
    </source>
</evidence>
<comment type="catalytic activity">
    <reaction evidence="9">
        <text>2 GTP = 3',3'-c-di-GMP + 2 diphosphate</text>
        <dbReference type="Rhea" id="RHEA:24898"/>
        <dbReference type="ChEBI" id="CHEBI:33019"/>
        <dbReference type="ChEBI" id="CHEBI:37565"/>
        <dbReference type="ChEBI" id="CHEBI:58805"/>
        <dbReference type="EC" id="2.7.7.65"/>
    </reaction>
</comment>
<dbReference type="Pfam" id="PF00990">
    <property type="entry name" value="GGDEF"/>
    <property type="match status" value="1"/>
</dbReference>
<dbReference type="SMART" id="SM00267">
    <property type="entry name" value="GGDEF"/>
    <property type="match status" value="1"/>
</dbReference>
<dbReference type="OrthoDB" id="9812260at2"/>
<gene>
    <name evidence="11" type="ORF">POT9AD_4940</name>
</gene>
<evidence type="ECO:0000256" key="5">
    <source>
        <dbReference type="ARBA" id="ARBA00022475"/>
    </source>
</evidence>
<evidence type="ECO:0000259" key="10">
    <source>
        <dbReference type="PROSITE" id="PS50887"/>
    </source>
</evidence>
<evidence type="ECO:0000256" key="8">
    <source>
        <dbReference type="ARBA" id="ARBA00023136"/>
    </source>
</evidence>
<dbReference type="Gene3D" id="3.30.70.270">
    <property type="match status" value="1"/>
</dbReference>
<evidence type="ECO:0000256" key="7">
    <source>
        <dbReference type="ARBA" id="ARBA00022989"/>
    </source>
</evidence>
<dbReference type="NCBIfam" id="TIGR00254">
    <property type="entry name" value="GGDEF"/>
    <property type="match status" value="1"/>
</dbReference>
<dbReference type="EMBL" id="LR130779">
    <property type="protein sequence ID" value="VDN65915.1"/>
    <property type="molecule type" value="Genomic_DNA"/>
</dbReference>
<evidence type="ECO:0000313" key="11">
    <source>
        <dbReference type="EMBL" id="VDN65915.1"/>
    </source>
</evidence>
<evidence type="ECO:0000256" key="9">
    <source>
        <dbReference type="ARBA" id="ARBA00034247"/>
    </source>
</evidence>
<evidence type="ECO:0000256" key="2">
    <source>
        <dbReference type="ARBA" id="ARBA00004533"/>
    </source>
</evidence>
<organism evidence="11">
    <name type="scientific">Ectopseudomonas oleovorans</name>
    <name type="common">Pseudomonas oleovorans</name>
    <dbReference type="NCBI Taxonomy" id="301"/>
    <lineage>
        <taxon>Bacteria</taxon>
        <taxon>Pseudomonadati</taxon>
        <taxon>Pseudomonadota</taxon>
        <taxon>Gammaproteobacteria</taxon>
        <taxon>Pseudomonadales</taxon>
        <taxon>Pseudomonadaceae</taxon>
        <taxon>Ectopseudomonas</taxon>
    </lineage>
</organism>
<dbReference type="GO" id="GO:1902201">
    <property type="term" value="P:negative regulation of bacterial-type flagellum-dependent cell motility"/>
    <property type="evidence" value="ECO:0007669"/>
    <property type="project" value="TreeGrafter"/>
</dbReference>
<dbReference type="InterPro" id="IPR043128">
    <property type="entry name" value="Rev_trsase/Diguanyl_cyclase"/>
</dbReference>
<dbReference type="EC" id="2.7.7.65" evidence="4"/>
<dbReference type="GO" id="GO:0005886">
    <property type="term" value="C:plasma membrane"/>
    <property type="evidence" value="ECO:0007669"/>
    <property type="project" value="UniProtKB-SubCell"/>
</dbReference>
<evidence type="ECO:0000256" key="4">
    <source>
        <dbReference type="ARBA" id="ARBA00012528"/>
    </source>
</evidence>
<accession>A0A653BB89</accession>
<evidence type="ECO:0000256" key="1">
    <source>
        <dbReference type="ARBA" id="ARBA00001946"/>
    </source>
</evidence>
<keyword evidence="5" id="KW-1003">Cell membrane</keyword>
<dbReference type="InterPro" id="IPR029787">
    <property type="entry name" value="Nucleotide_cyclase"/>
</dbReference>
<dbReference type="FunFam" id="3.30.70.270:FF:000001">
    <property type="entry name" value="Diguanylate cyclase domain protein"/>
    <property type="match status" value="1"/>
</dbReference>
<dbReference type="PANTHER" id="PTHR45138">
    <property type="entry name" value="REGULATORY COMPONENTS OF SENSORY TRANSDUCTION SYSTEM"/>
    <property type="match status" value="1"/>
</dbReference>
<dbReference type="GO" id="GO:0043709">
    <property type="term" value="P:cell adhesion involved in single-species biofilm formation"/>
    <property type="evidence" value="ECO:0007669"/>
    <property type="project" value="TreeGrafter"/>
</dbReference>